<name>A0A6N4XFM1_9FLAO</name>
<organism evidence="3 4">
    <name type="scientific">Chryseobacterium potabilaquae</name>
    <dbReference type="NCBI Taxonomy" id="2675057"/>
    <lineage>
        <taxon>Bacteria</taxon>
        <taxon>Pseudomonadati</taxon>
        <taxon>Bacteroidota</taxon>
        <taxon>Flavobacteriia</taxon>
        <taxon>Flavobacteriales</taxon>
        <taxon>Weeksellaceae</taxon>
        <taxon>Chryseobacterium group</taxon>
        <taxon>Chryseobacterium</taxon>
    </lineage>
</organism>
<accession>A0A6N4XFM1</accession>
<evidence type="ECO:0000259" key="2">
    <source>
        <dbReference type="Pfam" id="PF12508"/>
    </source>
</evidence>
<dbReference type="EMBL" id="CACVBR010000055">
    <property type="protein sequence ID" value="CAA7197457.1"/>
    <property type="molecule type" value="Genomic_DNA"/>
</dbReference>
<keyword evidence="1" id="KW-0812">Transmembrane</keyword>
<evidence type="ECO:0000313" key="4">
    <source>
        <dbReference type="Proteomes" id="UP000445144"/>
    </source>
</evidence>
<gene>
    <name evidence="3" type="ORF">CHRY9293_03516</name>
</gene>
<keyword evidence="4" id="KW-1185">Reference proteome</keyword>
<feature type="domain" description="Conjugative transposon TraM C-terminal" evidence="2">
    <location>
        <begin position="184"/>
        <end position="309"/>
    </location>
</feature>
<dbReference type="AlphaFoldDB" id="A0A6N4XFM1"/>
<sequence>MKMNKKLLVIVGIGTFLIISLIMFMFLRSSGSDSKKTNIAPTIGMNNEVTVEDMVKARGETKANSSTGETPSEMNSNVVSEEEIKNAILSNTNIGSNKNTSYSPPPTNNSHSVYGTYDMWENKEPSNSKIGYSNAKPIYKEKTSPKTIDNAEKEITNYEPVYQSEVKKQTILASVNAESISQGYISNGRKWNFIFNESFTLNGDKIPENNSSAEGVMKIEGGRVFCKIFSVKANGKTYAVLGKIVGVDGEEGYFLPEIGDDSDQSLGGALKDEANNQVSRIPIVGGVLSRTTSRNRTTKKIPLAEDIQVKIILYKN</sequence>
<proteinExistence type="predicted"/>
<dbReference type="Proteomes" id="UP000445144">
    <property type="component" value="Unassembled WGS sequence"/>
</dbReference>
<dbReference type="RefSeq" id="WP_162034124.1">
    <property type="nucleotide sequence ID" value="NZ_CACVBR010000055.1"/>
</dbReference>
<reference evidence="3 4" key="1">
    <citation type="submission" date="2020-01" db="EMBL/GenBank/DDBJ databases">
        <authorList>
            <person name="Rodrigo-Torres L."/>
            <person name="Arahal R. D."/>
            <person name="Lucena T."/>
        </authorList>
    </citation>
    <scope>NUCLEOTIDE SEQUENCE [LARGE SCALE GENOMIC DNA]</scope>
    <source>
        <strain evidence="3 4">CECT 9293</strain>
    </source>
</reference>
<keyword evidence="1" id="KW-1133">Transmembrane helix</keyword>
<feature type="transmembrane region" description="Helical" evidence="1">
    <location>
        <begin position="7"/>
        <end position="27"/>
    </location>
</feature>
<evidence type="ECO:0000256" key="1">
    <source>
        <dbReference type="SAM" id="Phobius"/>
    </source>
</evidence>
<dbReference type="Pfam" id="PF12508">
    <property type="entry name" value="Transposon_TraM"/>
    <property type="match status" value="1"/>
</dbReference>
<dbReference type="InterPro" id="IPR055407">
    <property type="entry name" value="TraM_C"/>
</dbReference>
<keyword evidence="1" id="KW-0472">Membrane</keyword>
<evidence type="ECO:0000313" key="3">
    <source>
        <dbReference type="EMBL" id="CAA7197457.1"/>
    </source>
</evidence>
<protein>
    <recommendedName>
        <fullName evidence="2">Conjugative transposon TraM C-terminal domain-containing protein</fullName>
    </recommendedName>
</protein>